<proteinExistence type="predicted"/>
<keyword evidence="2" id="KW-1133">Transmembrane helix</keyword>
<feature type="transmembrane region" description="Helical" evidence="2">
    <location>
        <begin position="162"/>
        <end position="183"/>
    </location>
</feature>
<accession>A0A4P9YHL6</accession>
<feature type="chain" id="PRO_5020416930" evidence="3">
    <location>
        <begin position="25"/>
        <end position="193"/>
    </location>
</feature>
<keyword evidence="2" id="KW-0472">Membrane</keyword>
<protein>
    <submittedName>
        <fullName evidence="4">Uncharacterized protein</fullName>
    </submittedName>
</protein>
<evidence type="ECO:0000313" key="5">
    <source>
        <dbReference type="Proteomes" id="UP000281549"/>
    </source>
</evidence>
<keyword evidence="3" id="KW-0732">Signal</keyword>
<sequence length="193" mass="22188">MRTIILSLLLVVAIVASLFSNIKSICYQKLEPLLKWLLPQKYNTLANKNMHTTPLKSILVKEKNEGREPKRVRFNDINEILEYEVDPDHGRPLISLKAYQEECKREKMAKKLKEIRMLFLESLNNELSDEKLERKKDNKGALTSEEGEKSKQDHDDHDFNSIILLGTLTVAGIIVVGGSLLFIKRRSVDDSRV</sequence>
<feature type="region of interest" description="Disordered" evidence="1">
    <location>
        <begin position="131"/>
        <end position="154"/>
    </location>
</feature>
<evidence type="ECO:0000313" key="4">
    <source>
        <dbReference type="EMBL" id="RKP19057.1"/>
    </source>
</evidence>
<evidence type="ECO:0000256" key="1">
    <source>
        <dbReference type="SAM" id="MobiDB-lite"/>
    </source>
</evidence>
<dbReference type="AlphaFoldDB" id="A0A4P9YHL6"/>
<name>A0A4P9YHL6_ROZAC</name>
<evidence type="ECO:0000256" key="3">
    <source>
        <dbReference type="SAM" id="SignalP"/>
    </source>
</evidence>
<gene>
    <name evidence="4" type="ORF">ROZALSC1DRAFT_29309</name>
</gene>
<feature type="signal peptide" evidence="3">
    <location>
        <begin position="1"/>
        <end position="24"/>
    </location>
</feature>
<organism evidence="4 5">
    <name type="scientific">Rozella allomycis (strain CSF55)</name>
    <dbReference type="NCBI Taxonomy" id="988480"/>
    <lineage>
        <taxon>Eukaryota</taxon>
        <taxon>Fungi</taxon>
        <taxon>Fungi incertae sedis</taxon>
        <taxon>Cryptomycota</taxon>
        <taxon>Cryptomycota incertae sedis</taxon>
        <taxon>Rozella</taxon>
    </lineage>
</organism>
<dbReference type="EMBL" id="ML005306">
    <property type="protein sequence ID" value="RKP19057.1"/>
    <property type="molecule type" value="Genomic_DNA"/>
</dbReference>
<keyword evidence="2" id="KW-0812">Transmembrane</keyword>
<reference evidence="5" key="1">
    <citation type="journal article" date="2018" name="Nat. Microbiol.">
        <title>Leveraging single-cell genomics to expand the fungal tree of life.</title>
        <authorList>
            <person name="Ahrendt S.R."/>
            <person name="Quandt C.A."/>
            <person name="Ciobanu D."/>
            <person name="Clum A."/>
            <person name="Salamov A."/>
            <person name="Andreopoulos B."/>
            <person name="Cheng J.F."/>
            <person name="Woyke T."/>
            <person name="Pelin A."/>
            <person name="Henrissat B."/>
            <person name="Reynolds N.K."/>
            <person name="Benny G.L."/>
            <person name="Smith M.E."/>
            <person name="James T.Y."/>
            <person name="Grigoriev I.V."/>
        </authorList>
    </citation>
    <scope>NUCLEOTIDE SEQUENCE [LARGE SCALE GENOMIC DNA]</scope>
    <source>
        <strain evidence="5">CSF55</strain>
    </source>
</reference>
<evidence type="ECO:0000256" key="2">
    <source>
        <dbReference type="SAM" id="Phobius"/>
    </source>
</evidence>
<dbReference type="Proteomes" id="UP000281549">
    <property type="component" value="Unassembled WGS sequence"/>
</dbReference>